<dbReference type="PANTHER" id="PTHR43685:SF11">
    <property type="entry name" value="GLYCOSYLTRANSFERASE TAGX-RELATED"/>
    <property type="match status" value="1"/>
</dbReference>
<keyword evidence="2" id="KW-0808">Transferase</keyword>
<dbReference type="InterPro" id="IPR050834">
    <property type="entry name" value="Glycosyltransf_2"/>
</dbReference>
<feature type="domain" description="Glycosyltransferase 2-like" evidence="1">
    <location>
        <begin position="6"/>
        <end position="132"/>
    </location>
</feature>
<dbReference type="InterPro" id="IPR029044">
    <property type="entry name" value="Nucleotide-diphossugar_trans"/>
</dbReference>
<dbReference type="OrthoDB" id="9815829at2"/>
<evidence type="ECO:0000313" key="2">
    <source>
        <dbReference type="EMBL" id="AXY77111.1"/>
    </source>
</evidence>
<dbReference type="EMBL" id="CP032157">
    <property type="protein sequence ID" value="AXY77111.1"/>
    <property type="molecule type" value="Genomic_DNA"/>
</dbReference>
<organism evidence="2 3">
    <name type="scientific">Paraflavitalea soli</name>
    <dbReference type="NCBI Taxonomy" id="2315862"/>
    <lineage>
        <taxon>Bacteria</taxon>
        <taxon>Pseudomonadati</taxon>
        <taxon>Bacteroidota</taxon>
        <taxon>Chitinophagia</taxon>
        <taxon>Chitinophagales</taxon>
        <taxon>Chitinophagaceae</taxon>
        <taxon>Paraflavitalea</taxon>
    </lineage>
</organism>
<reference evidence="2 3" key="1">
    <citation type="submission" date="2018-09" db="EMBL/GenBank/DDBJ databases">
        <title>Genome sequencing of strain 6GH32-13.</title>
        <authorList>
            <person name="Weon H.-Y."/>
            <person name="Heo J."/>
            <person name="Kwon S.-W."/>
        </authorList>
    </citation>
    <scope>NUCLEOTIDE SEQUENCE [LARGE SCALE GENOMIC DNA]</scope>
    <source>
        <strain evidence="2 3">5GH32-13</strain>
    </source>
</reference>
<name>A0A3B7N4S5_9BACT</name>
<dbReference type="Gene3D" id="3.90.550.10">
    <property type="entry name" value="Spore Coat Polysaccharide Biosynthesis Protein SpsA, Chain A"/>
    <property type="match status" value="1"/>
</dbReference>
<dbReference type="AlphaFoldDB" id="A0A3B7N4S5"/>
<evidence type="ECO:0000313" key="3">
    <source>
        <dbReference type="Proteomes" id="UP000263900"/>
    </source>
</evidence>
<dbReference type="RefSeq" id="WP_119052987.1">
    <property type="nucleotide sequence ID" value="NZ_CP032157.1"/>
</dbReference>
<evidence type="ECO:0000259" key="1">
    <source>
        <dbReference type="Pfam" id="PF00535"/>
    </source>
</evidence>
<keyword evidence="3" id="KW-1185">Reference proteome</keyword>
<proteinExistence type="predicted"/>
<dbReference type="KEGG" id="pseg:D3H65_25405"/>
<dbReference type="Pfam" id="PF00535">
    <property type="entry name" value="Glycos_transf_2"/>
    <property type="match status" value="1"/>
</dbReference>
<dbReference type="Proteomes" id="UP000263900">
    <property type="component" value="Chromosome"/>
</dbReference>
<gene>
    <name evidence="2" type="ORF">D3H65_25405</name>
</gene>
<sequence>MHPIAVILPVYNGGEYLKLSVESVLGQGFGEFEFYILDDYSTDESWSYLTSIQDKRVKLFRNEKNKGLFYNLNFLINHSAEPLIKLWSQDDIMYPECLEKTVAFHRKHPDIGFSYSERHYIDGDGAIIPVQVTDRTPEIVSTTLHSRIAFYTGSIAGNIANVTLSRDALNRVGLFREDMKISGDFDMWVRLARDHAVGFLKEPLIQLRDHKNQLSRQEKYYVFHLKEDLQVYHYLLSYVSANERIEGRRLLRDYKLLFYYTLMAKSLIKGRFRTFSHFYGLLSRFDNMGLLTVSFLRQRIFQRNRYNSPFRDNAVIIEKNT</sequence>
<dbReference type="GO" id="GO:0016740">
    <property type="term" value="F:transferase activity"/>
    <property type="evidence" value="ECO:0007669"/>
    <property type="project" value="UniProtKB-KW"/>
</dbReference>
<protein>
    <submittedName>
        <fullName evidence="2">Glycosyltransferase</fullName>
    </submittedName>
</protein>
<accession>A0A3B7N4S5</accession>
<dbReference type="InterPro" id="IPR001173">
    <property type="entry name" value="Glyco_trans_2-like"/>
</dbReference>
<dbReference type="PANTHER" id="PTHR43685">
    <property type="entry name" value="GLYCOSYLTRANSFERASE"/>
    <property type="match status" value="1"/>
</dbReference>
<dbReference type="SUPFAM" id="SSF53448">
    <property type="entry name" value="Nucleotide-diphospho-sugar transferases"/>
    <property type="match status" value="1"/>
</dbReference>